<dbReference type="AlphaFoldDB" id="A0A2S0WLC6"/>
<evidence type="ECO:0000313" key="1">
    <source>
        <dbReference type="EMBL" id="AWB92168.1"/>
    </source>
</evidence>
<keyword evidence="2" id="KW-1185">Reference proteome</keyword>
<dbReference type="Proteomes" id="UP000244384">
    <property type="component" value="Chromosome"/>
</dbReference>
<dbReference type="Pfam" id="PF01263">
    <property type="entry name" value="Aldose_epim"/>
    <property type="match status" value="1"/>
</dbReference>
<dbReference type="KEGG" id="aez:C3E78_08125"/>
<dbReference type="InterPro" id="IPR008183">
    <property type="entry name" value="Aldose_1/G6P_1-epimerase"/>
</dbReference>
<dbReference type="SUPFAM" id="SSF74650">
    <property type="entry name" value="Galactose mutarotase-like"/>
    <property type="match status" value="1"/>
</dbReference>
<evidence type="ECO:0000313" key="2">
    <source>
        <dbReference type="Proteomes" id="UP000244384"/>
    </source>
</evidence>
<reference evidence="2" key="1">
    <citation type="submission" date="2018-01" db="EMBL/GenBank/DDBJ databases">
        <authorList>
            <person name="Li J."/>
        </authorList>
    </citation>
    <scope>NUCLEOTIDE SEQUENCE [LARGE SCALE GENOMIC DNA]</scope>
    <source>
        <strain evidence="2">592</strain>
    </source>
</reference>
<name>A0A2S0WLC6_9ACTN</name>
<dbReference type="GO" id="GO:0016853">
    <property type="term" value="F:isomerase activity"/>
    <property type="evidence" value="ECO:0007669"/>
    <property type="project" value="InterPro"/>
</dbReference>
<organism evidence="1 2">
    <name type="scientific">Aeromicrobium chenweiae</name>
    <dbReference type="NCBI Taxonomy" id="2079793"/>
    <lineage>
        <taxon>Bacteria</taxon>
        <taxon>Bacillati</taxon>
        <taxon>Actinomycetota</taxon>
        <taxon>Actinomycetes</taxon>
        <taxon>Propionibacteriales</taxon>
        <taxon>Nocardioidaceae</taxon>
        <taxon>Aeromicrobium</taxon>
    </lineage>
</organism>
<dbReference type="EMBL" id="CP026952">
    <property type="protein sequence ID" value="AWB92168.1"/>
    <property type="molecule type" value="Genomic_DNA"/>
</dbReference>
<dbReference type="GO" id="GO:0005975">
    <property type="term" value="P:carbohydrate metabolic process"/>
    <property type="evidence" value="ECO:0007669"/>
    <property type="project" value="InterPro"/>
</dbReference>
<protein>
    <submittedName>
        <fullName evidence="1">Uncharacterized protein</fullName>
    </submittedName>
</protein>
<proteinExistence type="predicted"/>
<accession>A0A5F2ETU3</accession>
<dbReference type="Gene3D" id="2.70.98.10">
    <property type="match status" value="1"/>
</dbReference>
<dbReference type="InterPro" id="IPR011013">
    <property type="entry name" value="Gal_mutarotase_sf_dom"/>
</dbReference>
<gene>
    <name evidence="1" type="ORF">C3E78_08125</name>
</gene>
<sequence>MWARLDVVNHVIENARIRAEIDPSLGARLHQLTIDGLELLGPDGCFPMVPWAGRIRDGLLHVNGETHELPRAADGNAIHGLGRKVEWEHVGDSVFRRHIGAPWPTEGTAELRYTLLDDGLRVELGWDDGSDLPCSIGLHPWFKRRLATGEDVDISLDIDEMVERGADGLPTGHLVAPKEQPWDDCFRLGSSPVVTWPGALQLTLSASTPWWVVFTEREHLVCAEPQTAPPDAFDHPSLQPGGAWPRHLWFEMRAAVATDRRAS</sequence>
<dbReference type="GO" id="GO:0030246">
    <property type="term" value="F:carbohydrate binding"/>
    <property type="evidence" value="ECO:0007669"/>
    <property type="project" value="InterPro"/>
</dbReference>
<accession>A0A2S0WLC6</accession>
<dbReference type="InterPro" id="IPR014718">
    <property type="entry name" value="GH-type_carb-bd"/>
</dbReference>